<dbReference type="EMBL" id="JBGUBD010000023">
    <property type="protein sequence ID" value="MFA9480459.1"/>
    <property type="molecule type" value="Genomic_DNA"/>
</dbReference>
<dbReference type="PANTHER" id="PTHR46796">
    <property type="entry name" value="HTH-TYPE TRANSCRIPTIONAL ACTIVATOR RHAS-RELATED"/>
    <property type="match status" value="1"/>
</dbReference>
<feature type="domain" description="HTH araC/xylS-type" evidence="4">
    <location>
        <begin position="211"/>
        <end position="308"/>
    </location>
</feature>
<dbReference type="RefSeq" id="WP_425347379.1">
    <property type="nucleotide sequence ID" value="NZ_JBGUBD010000023.1"/>
</dbReference>
<name>A0ABV4UC83_9BACT</name>
<protein>
    <submittedName>
        <fullName evidence="5">AraC family transcriptional regulator</fullName>
    </submittedName>
</protein>
<dbReference type="InterPro" id="IPR009057">
    <property type="entry name" value="Homeodomain-like_sf"/>
</dbReference>
<evidence type="ECO:0000256" key="1">
    <source>
        <dbReference type="ARBA" id="ARBA00023015"/>
    </source>
</evidence>
<sequence length="337" mass="36762">MDVLTDVMQTVRVRSHCYGRAEFTAPWGITVPEAWSHAAFYVISRGSCWLEMDGLAEPVPMAGGDFICLPHGKLHSFRDAMGSVLTPLDEIGRTQCDKTKMLNIGGGGASTSMIWGCFEFEDGGRNPLLDSLPPIIHLQSNEGGAEVRWLQSTLQFIASESASNLPGSETVVNRLTDILFVHAVRAYITGCTSHGCRASGWLRALTDPKVGEALRLIHESPEKNWSVAMLAESVAMSRSAFAAQFSELVGEPPLRYVTAWRMKKASHLLLQGETISLVAQAVGYDTDAAFGKAFRRYMGTTPGSFRKHRRTPLAECNNALDAPPDSVFSEAPAELRT</sequence>
<comment type="caution">
    <text evidence="5">The sequence shown here is derived from an EMBL/GenBank/DDBJ whole genome shotgun (WGS) entry which is preliminary data.</text>
</comment>
<evidence type="ECO:0000259" key="4">
    <source>
        <dbReference type="PROSITE" id="PS01124"/>
    </source>
</evidence>
<dbReference type="InterPro" id="IPR032783">
    <property type="entry name" value="AraC_lig"/>
</dbReference>
<dbReference type="PANTHER" id="PTHR46796:SF7">
    <property type="entry name" value="ARAC FAMILY TRANSCRIPTIONAL REGULATOR"/>
    <property type="match status" value="1"/>
</dbReference>
<dbReference type="SUPFAM" id="SSF46689">
    <property type="entry name" value="Homeodomain-like"/>
    <property type="match status" value="2"/>
</dbReference>
<dbReference type="SMART" id="SM00342">
    <property type="entry name" value="HTH_ARAC"/>
    <property type="match status" value="1"/>
</dbReference>
<keyword evidence="2" id="KW-0238">DNA-binding</keyword>
<reference evidence="5 6" key="1">
    <citation type="submission" date="2024-08" db="EMBL/GenBank/DDBJ databases">
        <title>Whole-genome sequencing of halo(alkali)philic microorganisms from hypersaline lakes.</title>
        <authorList>
            <person name="Sorokin D.Y."/>
            <person name="Merkel A.Y."/>
            <person name="Messina E."/>
            <person name="Yakimov M."/>
        </authorList>
    </citation>
    <scope>NUCLEOTIDE SEQUENCE [LARGE SCALE GENOMIC DNA]</scope>
    <source>
        <strain evidence="5 6">AB-hyl4</strain>
    </source>
</reference>
<proteinExistence type="predicted"/>
<evidence type="ECO:0000313" key="6">
    <source>
        <dbReference type="Proteomes" id="UP001575105"/>
    </source>
</evidence>
<dbReference type="InterPro" id="IPR018060">
    <property type="entry name" value="HTH_AraC"/>
</dbReference>
<keyword evidence="3" id="KW-0804">Transcription</keyword>
<dbReference type="Proteomes" id="UP001575105">
    <property type="component" value="Unassembled WGS sequence"/>
</dbReference>
<accession>A0ABV4UC83</accession>
<dbReference type="Pfam" id="PF12833">
    <property type="entry name" value="HTH_18"/>
    <property type="match status" value="1"/>
</dbReference>
<keyword evidence="6" id="KW-1185">Reference proteome</keyword>
<evidence type="ECO:0000256" key="3">
    <source>
        <dbReference type="ARBA" id="ARBA00023163"/>
    </source>
</evidence>
<keyword evidence="1" id="KW-0805">Transcription regulation</keyword>
<evidence type="ECO:0000256" key="2">
    <source>
        <dbReference type="ARBA" id="ARBA00023125"/>
    </source>
</evidence>
<gene>
    <name evidence="5" type="ORF">ACERK3_19505</name>
</gene>
<dbReference type="Gene3D" id="1.10.10.60">
    <property type="entry name" value="Homeodomain-like"/>
    <property type="match status" value="2"/>
</dbReference>
<organism evidence="5 6">
    <name type="scientific">Natronomicrosphaera hydrolytica</name>
    <dbReference type="NCBI Taxonomy" id="3242702"/>
    <lineage>
        <taxon>Bacteria</taxon>
        <taxon>Pseudomonadati</taxon>
        <taxon>Planctomycetota</taxon>
        <taxon>Phycisphaerae</taxon>
        <taxon>Phycisphaerales</taxon>
        <taxon>Phycisphaeraceae</taxon>
        <taxon>Natronomicrosphaera</taxon>
    </lineage>
</organism>
<evidence type="ECO:0000313" key="5">
    <source>
        <dbReference type="EMBL" id="MFA9480459.1"/>
    </source>
</evidence>
<dbReference type="PROSITE" id="PS01124">
    <property type="entry name" value="HTH_ARAC_FAMILY_2"/>
    <property type="match status" value="1"/>
</dbReference>
<dbReference type="Pfam" id="PF12852">
    <property type="entry name" value="Cupin_6"/>
    <property type="match status" value="1"/>
</dbReference>
<dbReference type="InterPro" id="IPR050204">
    <property type="entry name" value="AraC_XylS_family_regulators"/>
</dbReference>